<accession>A0A0P1LXG8</accession>
<dbReference type="PANTHER" id="PTHR34696:SF1">
    <property type="entry name" value="PHOSPHORIBOSYLFORMYLGLYCINAMIDINE SYNTHASE SUBUNIT PURS"/>
    <property type="match status" value="1"/>
</dbReference>
<dbReference type="STRING" id="1633631.GCA_001442925_01190"/>
<comment type="pathway">
    <text evidence="6">Purine metabolism; IMP biosynthesis via de novo pathway; 5-amino-1-(5-phospho-D-ribosyl)imidazole from N(2)-formyl-N(1)-(5-phospho-D-ribosyl)glycinamide: step 1/2.</text>
</comment>
<dbReference type="Pfam" id="PF02700">
    <property type="entry name" value="PurS"/>
    <property type="match status" value="1"/>
</dbReference>
<evidence type="ECO:0000256" key="2">
    <source>
        <dbReference type="ARBA" id="ARBA00022598"/>
    </source>
</evidence>
<accession>A0A0S4N1U4</accession>
<accession>A0A0P1LHT5</accession>
<name>A0A0N7MSD1_9BACT</name>
<sequence length="85" mass="9783">MIKAKIIVKLKNTILDPQGKTIQHALETLGYKEIESLRSGKFFEINLNMDSEEKAKSIVDEICRKILSNPVTEEYQFTVEKITKL</sequence>
<dbReference type="EC" id="6.3.5.3" evidence="6"/>
<accession>A0A0N7MT76</accession>
<proteinExistence type="inferred from homology"/>
<evidence type="ECO:0000256" key="1">
    <source>
        <dbReference type="ARBA" id="ARBA00022490"/>
    </source>
</evidence>
<dbReference type="NCBIfam" id="NF004630">
    <property type="entry name" value="PRK05974.1"/>
    <property type="match status" value="1"/>
</dbReference>
<dbReference type="EMBL" id="CZVI01000018">
    <property type="protein sequence ID" value="CUS89467.1"/>
    <property type="molecule type" value="Genomic_DNA"/>
</dbReference>
<dbReference type="RefSeq" id="WP_075426364.1">
    <property type="nucleotide sequence ID" value="NZ_CZVI01000018.1"/>
</dbReference>
<accession>A0A0P1MDJ6</accession>
<protein>
    <recommendedName>
        <fullName evidence="6">Phosphoribosylformylglycinamidine synthase subunit PurS</fullName>
        <shortName evidence="6">FGAM synthase</shortName>
        <ecNumber evidence="6">6.3.5.3</ecNumber>
    </recommendedName>
    <alternativeName>
        <fullName evidence="6">Formylglycinamide ribonucleotide amidotransferase subunit III</fullName>
        <shortName evidence="6">FGAR amidotransferase III</shortName>
        <shortName evidence="6">FGAR-AT III</shortName>
    </alternativeName>
    <alternativeName>
        <fullName evidence="6">Phosphoribosylformylglycinamidine synthase subunit III</fullName>
    </alternativeName>
</protein>
<organism evidence="8 9">
    <name type="scientific">Candidatus Kryptonium thompsonii</name>
    <dbReference type="NCBI Taxonomy" id="1633631"/>
    <lineage>
        <taxon>Bacteria</taxon>
        <taxon>Pseudomonadati</taxon>
        <taxon>Candidatus Kryptoniota</taxon>
        <taxon>Candidatus Kryptonium</taxon>
    </lineage>
</organism>
<comment type="function">
    <text evidence="6">Part of the phosphoribosylformylglycinamidine synthase complex involved in the purines biosynthetic pathway. Catalyzes the ATP-dependent conversion of formylglycinamide ribonucleotide (FGAR) and glutamine to yield formylglycinamidine ribonucleotide (FGAM) and glutamate. The FGAM synthase complex is composed of three subunits. PurQ produces an ammonia molecule by converting glutamine to glutamate. PurL transfers the ammonia molecule to FGAR to form FGAM in an ATP-dependent manner. PurS interacts with PurQ and PurL and is thought to assist in the transfer of the ammonia molecule from PurQ to PurL.</text>
</comment>
<keyword evidence="2 6" id="KW-0436">Ligase</keyword>
<dbReference type="HAMAP" id="MF_01926">
    <property type="entry name" value="PurS"/>
    <property type="match status" value="1"/>
</dbReference>
<dbReference type="Gene3D" id="3.30.1280.10">
    <property type="entry name" value="Phosphoribosylformylglycinamidine synthase subunit PurS"/>
    <property type="match status" value="1"/>
</dbReference>
<evidence type="ECO:0000313" key="10">
    <source>
        <dbReference type="Proteomes" id="UP000182200"/>
    </source>
</evidence>
<accession>A0A0N7MSD1</accession>
<dbReference type="InterPro" id="IPR036604">
    <property type="entry name" value="PurS-like_sf"/>
</dbReference>
<evidence type="ECO:0000313" key="9">
    <source>
        <dbReference type="Proteomes" id="UP000182011"/>
    </source>
</evidence>
<keyword evidence="5 6" id="KW-0067">ATP-binding</keyword>
<dbReference type="AlphaFoldDB" id="A0A0N7MSD1"/>
<dbReference type="GO" id="GO:0004642">
    <property type="term" value="F:phosphoribosylformylglycinamidine synthase activity"/>
    <property type="evidence" value="ECO:0007669"/>
    <property type="project" value="UniProtKB-UniRule"/>
</dbReference>
<gene>
    <name evidence="6" type="primary">purS</name>
    <name evidence="8" type="ORF">JGI4_01195</name>
    <name evidence="7" type="ORF">JGI8_01311</name>
</gene>
<evidence type="ECO:0000313" key="7">
    <source>
        <dbReference type="EMBL" id="CUS89467.1"/>
    </source>
</evidence>
<keyword evidence="1 6" id="KW-0963">Cytoplasm</keyword>
<dbReference type="GO" id="GO:0006189">
    <property type="term" value="P:'de novo' IMP biosynthetic process"/>
    <property type="evidence" value="ECO:0007669"/>
    <property type="project" value="UniProtKB-UniRule"/>
</dbReference>
<dbReference type="GO" id="GO:0005737">
    <property type="term" value="C:cytoplasm"/>
    <property type="evidence" value="ECO:0007669"/>
    <property type="project" value="UniProtKB-SubCell"/>
</dbReference>
<accession>A0A0P1LBW2</accession>
<comment type="subunit">
    <text evidence="6">Part of the FGAM synthase complex composed of 1 PurL, 1 PurQ and 2 PurS subunits.</text>
</comment>
<evidence type="ECO:0000256" key="3">
    <source>
        <dbReference type="ARBA" id="ARBA00022741"/>
    </source>
</evidence>
<dbReference type="InterPro" id="IPR003850">
    <property type="entry name" value="PurS"/>
</dbReference>
<dbReference type="Proteomes" id="UP000182011">
    <property type="component" value="Unassembled WGS sequence"/>
</dbReference>
<evidence type="ECO:0000256" key="4">
    <source>
        <dbReference type="ARBA" id="ARBA00022755"/>
    </source>
</evidence>
<reference evidence="8 9" key="1">
    <citation type="submission" date="2015-11" db="EMBL/GenBank/DDBJ databases">
        <authorList>
            <person name="Zhang Y."/>
            <person name="Guo Z."/>
        </authorList>
    </citation>
    <scope>NUCLEOTIDE SEQUENCE [LARGE SCALE GENOMIC DNA]</scope>
    <source>
        <strain evidence="8">JGI-4</strain>
    </source>
</reference>
<keyword evidence="3 6" id="KW-0547">Nucleotide-binding</keyword>
<dbReference type="OrthoDB" id="9799101at2"/>
<evidence type="ECO:0000256" key="5">
    <source>
        <dbReference type="ARBA" id="ARBA00022840"/>
    </source>
</evidence>
<reference evidence="7 10" key="2">
    <citation type="submission" date="2015-11" db="EMBL/GenBank/DDBJ databases">
        <authorList>
            <person name="Varghese N."/>
        </authorList>
    </citation>
    <scope>NUCLEOTIDE SEQUENCE [LARGE SCALE GENOMIC DNA]</scope>
    <source>
        <strain evidence="7 10">JGI-8</strain>
    </source>
</reference>
<dbReference type="EMBL" id="FAOP01000005">
    <property type="protein sequence ID" value="CUU05226.1"/>
    <property type="molecule type" value="Genomic_DNA"/>
</dbReference>
<dbReference type="Proteomes" id="UP000182200">
    <property type="component" value="Unassembled WGS sequence"/>
</dbReference>
<comment type="catalytic activity">
    <reaction evidence="6">
        <text>N(2)-formyl-N(1)-(5-phospho-beta-D-ribosyl)glycinamide + L-glutamine + ATP + H2O = 2-formamido-N(1)-(5-O-phospho-beta-D-ribosyl)acetamidine + L-glutamate + ADP + phosphate + H(+)</text>
        <dbReference type="Rhea" id="RHEA:17129"/>
        <dbReference type="ChEBI" id="CHEBI:15377"/>
        <dbReference type="ChEBI" id="CHEBI:15378"/>
        <dbReference type="ChEBI" id="CHEBI:29985"/>
        <dbReference type="ChEBI" id="CHEBI:30616"/>
        <dbReference type="ChEBI" id="CHEBI:43474"/>
        <dbReference type="ChEBI" id="CHEBI:58359"/>
        <dbReference type="ChEBI" id="CHEBI:147286"/>
        <dbReference type="ChEBI" id="CHEBI:147287"/>
        <dbReference type="ChEBI" id="CHEBI:456216"/>
        <dbReference type="EC" id="6.3.5.3"/>
    </reaction>
</comment>
<keyword evidence="10" id="KW-1185">Reference proteome</keyword>
<dbReference type="UniPathway" id="UPA00074">
    <property type="reaction ID" value="UER00128"/>
</dbReference>
<dbReference type="SUPFAM" id="SSF82697">
    <property type="entry name" value="PurS-like"/>
    <property type="match status" value="1"/>
</dbReference>
<dbReference type="GO" id="GO:0005524">
    <property type="term" value="F:ATP binding"/>
    <property type="evidence" value="ECO:0007669"/>
    <property type="project" value="UniProtKB-UniRule"/>
</dbReference>
<comment type="similarity">
    <text evidence="6">Belongs to the PurS family.</text>
</comment>
<dbReference type="PANTHER" id="PTHR34696">
    <property type="entry name" value="PHOSPHORIBOSYLFORMYLGLYCINAMIDINE SYNTHASE SUBUNIT PURS"/>
    <property type="match status" value="1"/>
</dbReference>
<comment type="subcellular location">
    <subcellularLocation>
        <location evidence="6">Cytoplasm</location>
    </subcellularLocation>
</comment>
<evidence type="ECO:0000313" key="8">
    <source>
        <dbReference type="EMBL" id="CUU05226.1"/>
    </source>
</evidence>
<evidence type="ECO:0000256" key="6">
    <source>
        <dbReference type="HAMAP-Rule" id="MF_01926"/>
    </source>
</evidence>
<accession>A0A0P1M7G7</accession>
<dbReference type="NCBIfam" id="TIGR00302">
    <property type="entry name" value="phosphoribosylformylglycinamidine synthase subunit PurS"/>
    <property type="match status" value="1"/>
</dbReference>
<keyword evidence="4 6" id="KW-0658">Purine biosynthesis</keyword>